<feature type="transmembrane region" description="Helical" evidence="1">
    <location>
        <begin position="55"/>
        <end position="74"/>
    </location>
</feature>
<reference evidence="2" key="1">
    <citation type="submission" date="2023-10" db="EMBL/GenBank/DDBJ databases">
        <title>Genome assembly of Pristionchus species.</title>
        <authorList>
            <person name="Yoshida K."/>
            <person name="Sommer R.J."/>
        </authorList>
    </citation>
    <scope>NUCLEOTIDE SEQUENCE</scope>
    <source>
        <strain evidence="2">RS5133</strain>
    </source>
</reference>
<evidence type="ECO:0000313" key="2">
    <source>
        <dbReference type="EMBL" id="GMT23001.1"/>
    </source>
</evidence>
<feature type="transmembrane region" description="Helical" evidence="1">
    <location>
        <begin position="159"/>
        <end position="184"/>
    </location>
</feature>
<dbReference type="InterPro" id="IPR019422">
    <property type="entry name" value="7TM_GPCR_serpentine_rcpt_Srh"/>
</dbReference>
<dbReference type="AlphaFoldDB" id="A0AAV5VWV0"/>
<keyword evidence="1" id="KW-1133">Transmembrane helix</keyword>
<dbReference type="Proteomes" id="UP001432322">
    <property type="component" value="Unassembled WGS sequence"/>
</dbReference>
<feature type="non-terminal residue" evidence="2">
    <location>
        <position position="293"/>
    </location>
</feature>
<comment type="caution">
    <text evidence="2">The sequence shown here is derived from an EMBL/GenBank/DDBJ whole genome shotgun (WGS) entry which is preliminary data.</text>
</comment>
<protein>
    <recommendedName>
        <fullName evidence="4">G protein-coupled receptor</fullName>
    </recommendedName>
</protein>
<proteinExistence type="predicted"/>
<feature type="transmembrane region" description="Helical" evidence="1">
    <location>
        <begin position="205"/>
        <end position="227"/>
    </location>
</feature>
<evidence type="ECO:0008006" key="4">
    <source>
        <dbReference type="Google" id="ProtNLM"/>
    </source>
</evidence>
<feature type="transmembrane region" description="Helical" evidence="1">
    <location>
        <begin position="94"/>
        <end position="115"/>
    </location>
</feature>
<keyword evidence="1" id="KW-0812">Transmembrane</keyword>
<organism evidence="2 3">
    <name type="scientific">Pristionchus fissidentatus</name>
    <dbReference type="NCBI Taxonomy" id="1538716"/>
    <lineage>
        <taxon>Eukaryota</taxon>
        <taxon>Metazoa</taxon>
        <taxon>Ecdysozoa</taxon>
        <taxon>Nematoda</taxon>
        <taxon>Chromadorea</taxon>
        <taxon>Rhabditida</taxon>
        <taxon>Rhabditina</taxon>
        <taxon>Diplogasteromorpha</taxon>
        <taxon>Diplogasteroidea</taxon>
        <taxon>Neodiplogasteridae</taxon>
        <taxon>Pristionchus</taxon>
    </lineage>
</organism>
<dbReference type="PANTHER" id="PTHR45830">
    <property type="entry name" value="SERPENTINE RECEPTOR, CLASS I"/>
    <property type="match status" value="1"/>
</dbReference>
<feature type="transmembrane region" description="Helical" evidence="1">
    <location>
        <begin position="239"/>
        <end position="261"/>
    </location>
</feature>
<dbReference type="Pfam" id="PF10318">
    <property type="entry name" value="7TM_GPCR_Srh"/>
    <property type="match status" value="1"/>
</dbReference>
<evidence type="ECO:0000256" key="1">
    <source>
        <dbReference type="SAM" id="Phobius"/>
    </source>
</evidence>
<keyword evidence="1" id="KW-0472">Membrane</keyword>
<accession>A0AAV5VWV0</accession>
<keyword evidence="3" id="KW-1185">Reference proteome</keyword>
<gene>
    <name evidence="2" type="ORF">PFISCL1PPCAC_14298</name>
</gene>
<dbReference type="PANTHER" id="PTHR45830:SF15">
    <property type="entry name" value="SERPENTINE RECEPTOR, CLASS I"/>
    <property type="match status" value="1"/>
</dbReference>
<dbReference type="EMBL" id="BTSY01000004">
    <property type="protein sequence ID" value="GMT23001.1"/>
    <property type="molecule type" value="Genomic_DNA"/>
</dbReference>
<sequence>YLSCPQYFLHALVHSIFLHTSRSGILRWIDLFVCSISTSFGGCLFGRSIVNLLQAVFVFLSLSMFAFFGMLIIVRHQILLFDGSFFKLSSPLRYLSYFTLFCTFQILTVFTALTIQSDRDRQIYTLAKMYPQLKWRERRLNWHLFDGYKFPNLLKASTYFIYIFVSFWFAFVFLPFVHIFFIVIRSGRNRSRCKTKRTHLRQAKTVIVQFLVLLLFLAIPLMLGYSSIWRDNIYAETQILMAVGEMLFASSTLANSCVVILRNPVYVTELSSVFRYAFRFARKRVSVSIARIS</sequence>
<feature type="non-terminal residue" evidence="2">
    <location>
        <position position="1"/>
    </location>
</feature>
<name>A0AAV5VWV0_9BILA</name>
<evidence type="ECO:0000313" key="3">
    <source>
        <dbReference type="Proteomes" id="UP001432322"/>
    </source>
</evidence>